<evidence type="ECO:0000256" key="6">
    <source>
        <dbReference type="ARBA" id="ARBA00023053"/>
    </source>
</evidence>
<keyword evidence="6" id="KW-0915">Sodium</keyword>
<protein>
    <submittedName>
        <fullName evidence="12">Na+/H+ antiporter</fullName>
    </submittedName>
</protein>
<evidence type="ECO:0000256" key="2">
    <source>
        <dbReference type="ARBA" id="ARBA00022448"/>
    </source>
</evidence>
<dbReference type="GO" id="GO:0005886">
    <property type="term" value="C:plasma membrane"/>
    <property type="evidence" value="ECO:0007669"/>
    <property type="project" value="UniProtKB-SubCell"/>
</dbReference>
<keyword evidence="5 10" id="KW-1133">Transmembrane helix</keyword>
<evidence type="ECO:0000256" key="1">
    <source>
        <dbReference type="ARBA" id="ARBA00004651"/>
    </source>
</evidence>
<dbReference type="AlphaFoldDB" id="D7W9G0"/>
<keyword evidence="9" id="KW-0739">Sodium transport</keyword>
<accession>D7W9G0</accession>
<organism evidence="12 13">
    <name type="scientific">Corynebacterium genitalium ATCC 33030</name>
    <dbReference type="NCBI Taxonomy" id="585529"/>
    <lineage>
        <taxon>Bacteria</taxon>
        <taxon>Bacillati</taxon>
        <taxon>Actinomycetota</taxon>
        <taxon>Actinomycetes</taxon>
        <taxon>Mycobacteriales</taxon>
        <taxon>Corynebacteriaceae</taxon>
        <taxon>Corynebacterium</taxon>
    </lineage>
</organism>
<dbReference type="HOGENOM" id="CLU_1319135_0_0_11"/>
<dbReference type="Gene3D" id="6.10.140.1330">
    <property type="match status" value="1"/>
</dbReference>
<dbReference type="InterPro" id="IPR006153">
    <property type="entry name" value="Cation/H_exchanger_TM"/>
</dbReference>
<dbReference type="eggNOG" id="COG0025">
    <property type="taxonomic scope" value="Bacteria"/>
</dbReference>
<gene>
    <name evidence="12" type="ORF">HMPREF0291_10698</name>
</gene>
<dbReference type="Pfam" id="PF00999">
    <property type="entry name" value="Na_H_Exchanger"/>
    <property type="match status" value="1"/>
</dbReference>
<dbReference type="GO" id="GO:0098719">
    <property type="term" value="P:sodium ion import across plasma membrane"/>
    <property type="evidence" value="ECO:0007669"/>
    <property type="project" value="TreeGrafter"/>
</dbReference>
<keyword evidence="13" id="KW-1185">Reference proteome</keyword>
<dbReference type="STRING" id="585529.HMPREF0291_10698"/>
<feature type="domain" description="Cation/H+ exchanger transmembrane" evidence="11">
    <location>
        <begin position="21"/>
        <end position="180"/>
    </location>
</feature>
<dbReference type="PANTHER" id="PTHR10110:SF86">
    <property type="entry name" value="SODIUM_HYDROGEN EXCHANGER 7"/>
    <property type="match status" value="1"/>
</dbReference>
<keyword evidence="3" id="KW-1003">Cell membrane</keyword>
<evidence type="ECO:0000256" key="9">
    <source>
        <dbReference type="ARBA" id="ARBA00023201"/>
    </source>
</evidence>
<name>D7W9G0_9CORY</name>
<dbReference type="InterPro" id="IPR018422">
    <property type="entry name" value="Cation/H_exchanger_CPA1"/>
</dbReference>
<evidence type="ECO:0000256" key="3">
    <source>
        <dbReference type="ARBA" id="ARBA00022475"/>
    </source>
</evidence>
<feature type="transmembrane region" description="Helical" evidence="10">
    <location>
        <begin position="82"/>
        <end position="106"/>
    </location>
</feature>
<evidence type="ECO:0000256" key="5">
    <source>
        <dbReference type="ARBA" id="ARBA00022989"/>
    </source>
</evidence>
<evidence type="ECO:0000313" key="13">
    <source>
        <dbReference type="Proteomes" id="UP000004208"/>
    </source>
</evidence>
<feature type="transmembrane region" description="Helical" evidence="10">
    <location>
        <begin position="28"/>
        <end position="45"/>
    </location>
</feature>
<sequence length="208" mass="21504">MGTFIAIIGLLLATVLVAAIGERTGLPWPARLTVVVAPVIFIPGIDTVSIDPHLILPIFLPPLLWPLARCTSWGQIGSQLNVVLTMSIILVFLTIAALTAAAMWMLPGLSLATAMVLAAAIAPPDPVAVDAVAGPAGIPKRITGTLQTEGVFNDAASIVTFNVAMAAAVAHGEVDSGKGVAVPLRRHRRGADRPGCGQAGRCRRQLCA</sequence>
<evidence type="ECO:0000259" key="11">
    <source>
        <dbReference type="Pfam" id="PF00999"/>
    </source>
</evidence>
<comment type="subcellular location">
    <subcellularLocation>
        <location evidence="1">Cell membrane</location>
        <topology evidence="1">Multi-pass membrane protein</topology>
    </subcellularLocation>
</comment>
<reference evidence="12" key="1">
    <citation type="submission" date="2010-06" db="EMBL/GenBank/DDBJ databases">
        <authorList>
            <person name="Muzny D."/>
            <person name="Qin X."/>
            <person name="Buhay C."/>
            <person name="Dugan-Rocha S."/>
            <person name="Ding Y."/>
            <person name="Chen G."/>
            <person name="Hawes A."/>
            <person name="Holder M."/>
            <person name="Jhangiani S."/>
            <person name="Johnson A."/>
            <person name="Khan Z."/>
            <person name="Li Z."/>
            <person name="Liu W."/>
            <person name="Liu X."/>
            <person name="Perez L."/>
            <person name="Shen H."/>
            <person name="Wang Q."/>
            <person name="Watt J."/>
            <person name="Xi L."/>
            <person name="Xin Y."/>
            <person name="Zhou J."/>
            <person name="Deng J."/>
            <person name="Jiang H."/>
            <person name="Liu Y."/>
            <person name="Qu J."/>
            <person name="Song X.-Z."/>
            <person name="Zhang L."/>
            <person name="Villasana D."/>
            <person name="Johnson A."/>
            <person name="Liu J."/>
            <person name="Liyanage D."/>
            <person name="Lorensuhewa L."/>
            <person name="Robinson T."/>
            <person name="Song A."/>
            <person name="Song B.-B."/>
            <person name="Dinh H."/>
            <person name="Thornton R."/>
            <person name="Coyle M."/>
            <person name="Francisco L."/>
            <person name="Jackson L."/>
            <person name="Javaid M."/>
            <person name="Korchina V."/>
            <person name="Kovar C."/>
            <person name="Mata R."/>
            <person name="Mathew T."/>
            <person name="Ngo R."/>
            <person name="Nguyen L."/>
            <person name="Nguyen N."/>
            <person name="Okwuonu G."/>
            <person name="Ongeri F."/>
            <person name="Pham C."/>
            <person name="Simmons D."/>
            <person name="Wilczek-Boney K."/>
            <person name="Hale W."/>
            <person name="Jakkamsetti A."/>
            <person name="Pham P."/>
            <person name="Ruth R."/>
            <person name="San Lucas F."/>
            <person name="Warren J."/>
            <person name="Zhang J."/>
            <person name="Zhao Z."/>
            <person name="Zhou C."/>
            <person name="Zhu D."/>
            <person name="Lee S."/>
            <person name="Bess C."/>
            <person name="Blankenburg K."/>
            <person name="Forbes L."/>
            <person name="Fu Q."/>
            <person name="Gubbala S."/>
            <person name="Hirani K."/>
            <person name="Jayaseelan J.C."/>
            <person name="Lara F."/>
            <person name="Munidasa M."/>
            <person name="Palculict T."/>
            <person name="Patil S."/>
            <person name="Pu L.-L."/>
            <person name="Saada N."/>
            <person name="Tang L."/>
            <person name="Weissenberger G."/>
            <person name="Zhu Y."/>
            <person name="Hemphill L."/>
            <person name="Shang Y."/>
            <person name="Youmans B."/>
            <person name="Ayvaz T."/>
            <person name="Ross M."/>
            <person name="Santibanez J."/>
            <person name="Aqrawi P."/>
            <person name="Gross S."/>
            <person name="Joshi V."/>
            <person name="Fowler G."/>
            <person name="Nazareth L."/>
            <person name="Reid J."/>
            <person name="Worley K."/>
            <person name="Petrosino J."/>
            <person name="Highlander S."/>
            <person name="Gibbs R."/>
        </authorList>
    </citation>
    <scope>NUCLEOTIDE SEQUENCE [LARGE SCALE GENOMIC DNA]</scope>
    <source>
        <strain evidence="12">ATCC 33030</strain>
    </source>
</reference>
<feature type="transmembrane region" description="Helical" evidence="10">
    <location>
        <begin position="54"/>
        <end position="76"/>
    </location>
</feature>
<dbReference type="GO" id="GO:0015386">
    <property type="term" value="F:potassium:proton antiporter activity"/>
    <property type="evidence" value="ECO:0007669"/>
    <property type="project" value="TreeGrafter"/>
</dbReference>
<evidence type="ECO:0000256" key="8">
    <source>
        <dbReference type="ARBA" id="ARBA00023136"/>
    </source>
</evidence>
<keyword evidence="2" id="KW-0813">Transport</keyword>
<dbReference type="RefSeq" id="WP_005288026.1">
    <property type="nucleotide sequence ID" value="NZ_CM000961.1"/>
</dbReference>
<keyword evidence="8 10" id="KW-0472">Membrane</keyword>
<dbReference type="EMBL" id="ACLJ02000001">
    <property type="protein sequence ID" value="EFK55440.1"/>
    <property type="molecule type" value="Genomic_DNA"/>
</dbReference>
<evidence type="ECO:0000256" key="4">
    <source>
        <dbReference type="ARBA" id="ARBA00022692"/>
    </source>
</evidence>
<dbReference type="GO" id="GO:0051453">
    <property type="term" value="P:regulation of intracellular pH"/>
    <property type="evidence" value="ECO:0007669"/>
    <property type="project" value="TreeGrafter"/>
</dbReference>
<dbReference type="Proteomes" id="UP000004208">
    <property type="component" value="Unassembled WGS sequence"/>
</dbReference>
<evidence type="ECO:0000256" key="7">
    <source>
        <dbReference type="ARBA" id="ARBA00023065"/>
    </source>
</evidence>
<evidence type="ECO:0000313" key="12">
    <source>
        <dbReference type="EMBL" id="EFK55440.1"/>
    </source>
</evidence>
<dbReference type="GO" id="GO:0015385">
    <property type="term" value="F:sodium:proton antiporter activity"/>
    <property type="evidence" value="ECO:0007669"/>
    <property type="project" value="InterPro"/>
</dbReference>
<keyword evidence="7" id="KW-0406">Ion transport</keyword>
<evidence type="ECO:0000256" key="10">
    <source>
        <dbReference type="SAM" id="Phobius"/>
    </source>
</evidence>
<comment type="caution">
    <text evidence="12">The sequence shown here is derived from an EMBL/GenBank/DDBJ whole genome shotgun (WGS) entry which is preliminary data.</text>
</comment>
<keyword evidence="4 10" id="KW-0812">Transmembrane</keyword>
<proteinExistence type="predicted"/>
<dbReference type="PANTHER" id="PTHR10110">
    <property type="entry name" value="SODIUM/HYDROGEN EXCHANGER"/>
    <property type="match status" value="1"/>
</dbReference>